<dbReference type="Pfam" id="PF00583">
    <property type="entry name" value="Acetyltransf_1"/>
    <property type="match status" value="1"/>
</dbReference>
<dbReference type="AlphaFoldDB" id="I0CEU4"/>
<organism evidence="2">
    <name type="scientific">Pseudomonas sessilinigenes</name>
    <dbReference type="NCBI Taxonomy" id="658629"/>
    <lineage>
        <taxon>Bacteria</taxon>
        <taxon>Pseudomonadati</taxon>
        <taxon>Pseudomonadota</taxon>
        <taxon>Gammaproteobacteria</taxon>
        <taxon>Pseudomonadales</taxon>
        <taxon>Pseudomonadaceae</taxon>
        <taxon>Pseudomonas</taxon>
    </lineage>
</organism>
<dbReference type="GO" id="GO:0016747">
    <property type="term" value="F:acyltransferase activity, transferring groups other than amino-acyl groups"/>
    <property type="evidence" value="ECO:0007669"/>
    <property type="project" value="InterPro"/>
</dbReference>
<evidence type="ECO:0000259" key="1">
    <source>
        <dbReference type="PROSITE" id="PS51186"/>
    </source>
</evidence>
<evidence type="ECO:0000313" key="2">
    <source>
        <dbReference type="EMBL" id="AFH75326.1"/>
    </source>
</evidence>
<dbReference type="CDD" id="cd04301">
    <property type="entry name" value="NAT_SF"/>
    <property type="match status" value="1"/>
</dbReference>
<dbReference type="PROSITE" id="PS51186">
    <property type="entry name" value="GNAT"/>
    <property type="match status" value="1"/>
</dbReference>
<name>I0CEU4_9PSED</name>
<dbReference type="InterPro" id="IPR000182">
    <property type="entry name" value="GNAT_dom"/>
</dbReference>
<sequence>MTLMTWFSATVQDYWQSQFCCPEGLQGNGGFSVRLNPELEDESRLMLLQTPGGSQAALTPAMAQIMGLPEAPVATEAEFLARVARAGITFNGADHVFYFPRQCQAELLGDDALGDTRALSASDEQAFTGFQSSASEEDLDNAYVELDHWAVFGAFDEGRLVAAASLYPWDESRLADLGVLTLEPFRGRGHARRLVRAICRHALEQGQEPQYRCQTDNLASVALARAAGLALFGQWWAVSADCEV</sequence>
<keyword evidence="2" id="KW-0808">Transferase</keyword>
<accession>I0CEU4</accession>
<dbReference type="InterPro" id="IPR016181">
    <property type="entry name" value="Acyl_CoA_acyltransferase"/>
</dbReference>
<dbReference type="SUPFAM" id="SSF55729">
    <property type="entry name" value="Acyl-CoA N-acyltransferases (Nat)"/>
    <property type="match status" value="1"/>
</dbReference>
<feature type="domain" description="N-acetyltransferase" evidence="1">
    <location>
        <begin position="114"/>
        <end position="244"/>
    </location>
</feature>
<dbReference type="EMBL" id="JQ309921">
    <property type="protein sequence ID" value="AFH75326.1"/>
    <property type="molecule type" value="Genomic_DNA"/>
</dbReference>
<dbReference type="Gene3D" id="3.40.630.30">
    <property type="match status" value="1"/>
</dbReference>
<proteinExistence type="predicted"/>
<protein>
    <submittedName>
        <fullName evidence="2">Putative acetyltransferase</fullName>
    </submittedName>
</protein>
<reference evidence="2" key="1">
    <citation type="journal article" date="2014" name="Environ. Microbiol.">
        <title>To settle or to move? The interplay between two classes of cyclic lipopeptides in the biocontrol strain Pseudomonas?CMR12a.</title>
        <authorList>
            <person name="D'aes J."/>
            <person name="Kieu N.P."/>
            <person name="Leclere V."/>
            <person name="Tokarski C."/>
            <person name="Olorunleke F.E."/>
            <person name="De Maeyer K."/>
            <person name="Jacques P."/>
            <person name="Hofte M."/>
            <person name="Ongena M."/>
        </authorList>
    </citation>
    <scope>NUCLEOTIDE SEQUENCE</scope>
    <source>
        <strain evidence="2">CMR12a</strain>
    </source>
</reference>